<name>A0A3P8ZE56_ESOLU</name>
<comment type="subcellular location">
    <subcellularLocation>
        <location evidence="2">Cell membrane</location>
        <topology evidence="2">Multi-pass membrane protein</topology>
    </subcellularLocation>
    <subcellularLocation>
        <location evidence="1">Cytoplasm</location>
    </subcellularLocation>
</comment>
<organism evidence="15 16">
    <name type="scientific">Esox lucius</name>
    <name type="common">Northern pike</name>
    <dbReference type="NCBI Taxonomy" id="8010"/>
    <lineage>
        <taxon>Eukaryota</taxon>
        <taxon>Metazoa</taxon>
        <taxon>Chordata</taxon>
        <taxon>Craniata</taxon>
        <taxon>Vertebrata</taxon>
        <taxon>Euteleostomi</taxon>
        <taxon>Actinopterygii</taxon>
        <taxon>Neopterygii</taxon>
        <taxon>Teleostei</taxon>
        <taxon>Protacanthopterygii</taxon>
        <taxon>Esociformes</taxon>
        <taxon>Esocidae</taxon>
        <taxon>Esox</taxon>
    </lineage>
</organism>
<dbReference type="InterPro" id="IPR038717">
    <property type="entry name" value="Tc1-like_DDE_dom"/>
</dbReference>
<dbReference type="GO" id="GO:0012501">
    <property type="term" value="P:programmed cell death"/>
    <property type="evidence" value="ECO:0007669"/>
    <property type="project" value="UniProtKB-KW"/>
</dbReference>
<dbReference type="Pfam" id="PF17708">
    <property type="entry name" value="Gasdermin_C"/>
    <property type="match status" value="1"/>
</dbReference>
<keyword evidence="4" id="KW-1134">Transmembrane beta strand</keyword>
<evidence type="ECO:0000256" key="10">
    <source>
        <dbReference type="ARBA" id="ARBA00023139"/>
    </source>
</evidence>
<dbReference type="GeneTree" id="ENSGT00940000155880"/>
<dbReference type="InterPro" id="IPR036397">
    <property type="entry name" value="RNaseH_sf"/>
</dbReference>
<evidence type="ECO:0000256" key="7">
    <source>
        <dbReference type="ARBA" id="ARBA00022590"/>
    </source>
</evidence>
<keyword evidence="5" id="KW-1003">Cell membrane</keyword>
<proteinExistence type="inferred from homology"/>
<evidence type="ECO:0000256" key="1">
    <source>
        <dbReference type="ARBA" id="ARBA00004496"/>
    </source>
</evidence>
<evidence type="ECO:0000259" key="14">
    <source>
        <dbReference type="Pfam" id="PF17708"/>
    </source>
</evidence>
<dbReference type="Pfam" id="PF04598">
    <property type="entry name" value="Gasdermin"/>
    <property type="match status" value="1"/>
</dbReference>
<dbReference type="InterPro" id="IPR042377">
    <property type="entry name" value="GSDME"/>
</dbReference>
<keyword evidence="9" id="KW-0472">Membrane</keyword>
<evidence type="ECO:0000256" key="11">
    <source>
        <dbReference type="ARBA" id="ARBA00023288"/>
    </source>
</evidence>
<evidence type="ECO:0000256" key="5">
    <source>
        <dbReference type="ARBA" id="ARBA00022475"/>
    </source>
</evidence>
<evidence type="ECO:0000256" key="3">
    <source>
        <dbReference type="ARBA" id="ARBA00009279"/>
    </source>
</evidence>
<reference evidence="15" key="4">
    <citation type="submission" date="2025-09" db="UniProtKB">
        <authorList>
            <consortium name="Ensembl"/>
        </authorList>
    </citation>
    <scope>IDENTIFICATION</scope>
</reference>
<dbReference type="AlphaFoldDB" id="A0A3P8ZE56"/>
<evidence type="ECO:0000259" key="12">
    <source>
        <dbReference type="Pfam" id="PF04598"/>
    </source>
</evidence>
<feature type="domain" description="Gasdermin pore forming" evidence="12">
    <location>
        <begin position="102"/>
        <end position="352"/>
    </location>
</feature>
<dbReference type="STRING" id="8010.ENSELUP00000027041"/>
<evidence type="ECO:0000313" key="16">
    <source>
        <dbReference type="Proteomes" id="UP000265140"/>
    </source>
</evidence>
<evidence type="ECO:0000256" key="6">
    <source>
        <dbReference type="ARBA" id="ARBA00022490"/>
    </source>
</evidence>
<evidence type="ECO:0000256" key="4">
    <source>
        <dbReference type="ARBA" id="ARBA00022452"/>
    </source>
</evidence>
<reference evidence="16" key="1">
    <citation type="journal article" date="2014" name="PLoS ONE">
        <title>The genome and linkage map of the northern pike (Esox lucius): conserved synteny revealed between the salmonid sister group and the Neoteleostei.</title>
        <authorList>
            <person name="Rondeau E.B."/>
            <person name="Minkley D.R."/>
            <person name="Leong J.S."/>
            <person name="Messmer A.M."/>
            <person name="Jantzen J.R."/>
            <person name="von Schalburg K.R."/>
            <person name="Lemon C."/>
            <person name="Bird N.H."/>
            <person name="Koop B.F."/>
        </authorList>
    </citation>
    <scope>NUCLEOTIDE SEQUENCE</scope>
</reference>
<dbReference type="PANTHER" id="PTHR15207">
    <property type="entry name" value="NONSYNDROMIC HEARING IMPAIRMENT PROTEIN"/>
    <property type="match status" value="1"/>
</dbReference>
<keyword evidence="7" id="KW-1210">Necrosis</keyword>
<dbReference type="PANTHER" id="PTHR15207:SF3">
    <property type="entry name" value="DEAFNESS, AUTOSOMAL DOMINANT 5-RELATED"/>
    <property type="match status" value="1"/>
</dbReference>
<dbReference type="Pfam" id="PF13358">
    <property type="entry name" value="DDE_3"/>
    <property type="match status" value="1"/>
</dbReference>
<reference evidence="15" key="2">
    <citation type="submission" date="2020-02" db="EMBL/GenBank/DDBJ databases">
        <title>Esox lucius (northern pike) genome, fEsoLuc1, primary haplotype.</title>
        <authorList>
            <person name="Myers G."/>
            <person name="Karagic N."/>
            <person name="Meyer A."/>
            <person name="Pippel M."/>
            <person name="Reichard M."/>
            <person name="Winkler S."/>
            <person name="Tracey A."/>
            <person name="Sims Y."/>
            <person name="Howe K."/>
            <person name="Rhie A."/>
            <person name="Formenti G."/>
            <person name="Durbin R."/>
            <person name="Fedrigo O."/>
            <person name="Jarvis E.D."/>
        </authorList>
    </citation>
    <scope>NUCLEOTIDE SEQUENCE [LARGE SCALE GENOMIC DNA]</scope>
</reference>
<feature type="domain" description="Tc1-like transposase DDE" evidence="13">
    <location>
        <begin position="35"/>
        <end position="81"/>
    </location>
</feature>
<protein>
    <submittedName>
        <fullName evidence="15">Gasdermin Eb</fullName>
    </submittedName>
</protein>
<evidence type="ECO:0000256" key="2">
    <source>
        <dbReference type="ARBA" id="ARBA00004651"/>
    </source>
</evidence>
<reference evidence="15" key="3">
    <citation type="submission" date="2025-08" db="UniProtKB">
        <authorList>
            <consortium name="Ensembl"/>
        </authorList>
    </citation>
    <scope>IDENTIFICATION</scope>
</reference>
<dbReference type="GO" id="GO:0003676">
    <property type="term" value="F:nucleic acid binding"/>
    <property type="evidence" value="ECO:0007669"/>
    <property type="project" value="InterPro"/>
</dbReference>
<keyword evidence="8" id="KW-0812">Transmembrane</keyword>
<keyword evidence="6" id="KW-0963">Cytoplasm</keyword>
<evidence type="ECO:0000259" key="13">
    <source>
        <dbReference type="Pfam" id="PF13358"/>
    </source>
</evidence>
<dbReference type="Bgee" id="ENSELUG00000003122">
    <property type="expression patterns" value="Expressed in nose and 14 other cell types or tissues"/>
</dbReference>
<comment type="similarity">
    <text evidence="3">Belongs to the gasdermin family.</text>
</comment>
<dbReference type="Proteomes" id="UP000265140">
    <property type="component" value="Chromosome 20"/>
</dbReference>
<accession>A0A3P8ZE56</accession>
<dbReference type="InterPro" id="IPR040460">
    <property type="entry name" value="Gasdermin_pore"/>
</dbReference>
<keyword evidence="16" id="KW-1185">Reference proteome</keyword>
<evidence type="ECO:0000256" key="9">
    <source>
        <dbReference type="ARBA" id="ARBA00023136"/>
    </source>
</evidence>
<dbReference type="Ensembl" id="ENSELUT00000016972.3">
    <property type="protein sequence ID" value="ENSELUP00000027041.3"/>
    <property type="gene ID" value="ENSELUG00000003122.3"/>
</dbReference>
<sequence length="575" mass="64059">MDGAMYCEILANNLLPSVRALKMGRGWVFQHSNDPKHTARATKEWLRKKHLKLLEWPSQSPDLNPIENLWRELKVHIAQQKPQNTVLRAKALNSSQNISKMISTAIKTMLKEVDSEGCLIPVSSLNNNSDKLNVLSVIVKIRPRKDWFWKKPKYQFHGFTLSDVLEPGVPEDTPLSPKCTYIGNYEAVVGDKMNADTTVDGLVAGLNLNLDMDCSYNASFGRLKKEEVEVTKLLNHLKDKLLDMNHPWIRQACAKPRAVLCILKERIMTTDACHFNFNVKKSGDIGAKQCIPSNPSTAVKTSMHQKVRKQIDKKVDLEIPPNTVVAFGVFELKIRCNGKFDLCLLSNKGGFEKKESDTGFENDAVLGGYDPNIPLNLSNELEKLSDHFQVLSVLPTETRSNLLQLLRNTMKNREEVSVLESVLNQMCDDETPDLGDLTESERKTVQAIVDLVDADDKEFRSSLLSAVHLIVGAMDEIPDEGLSELESCCSPPVLKALKILVQCVAAGSGETLSLTDAGLTILTEEEVYGKAQSLFDLSNVILKREEDTLKAEMKDQPGYLPLFMSVAVKGLASLV</sequence>
<dbReference type="Gene3D" id="3.30.420.10">
    <property type="entry name" value="Ribonuclease H-like superfamily/Ribonuclease H"/>
    <property type="match status" value="1"/>
</dbReference>
<evidence type="ECO:0000256" key="8">
    <source>
        <dbReference type="ARBA" id="ARBA00022692"/>
    </source>
</evidence>
<dbReference type="GO" id="GO:0005886">
    <property type="term" value="C:plasma membrane"/>
    <property type="evidence" value="ECO:0007669"/>
    <property type="project" value="UniProtKB-SubCell"/>
</dbReference>
<keyword evidence="10" id="KW-0564">Palmitate</keyword>
<keyword evidence="11" id="KW-0449">Lipoprotein</keyword>
<dbReference type="InterPro" id="IPR041263">
    <property type="entry name" value="Gasdermin_PUB"/>
</dbReference>
<evidence type="ECO:0000313" key="15">
    <source>
        <dbReference type="Ensembl" id="ENSELUP00000027041.3"/>
    </source>
</evidence>
<feature type="domain" description="Gasdermin PUB" evidence="14">
    <location>
        <begin position="377"/>
        <end position="545"/>
    </location>
</feature>
<dbReference type="GO" id="GO:0005737">
    <property type="term" value="C:cytoplasm"/>
    <property type="evidence" value="ECO:0007669"/>
    <property type="project" value="UniProtKB-SubCell"/>
</dbReference>